<name>A0A5E8CJ06_9ZZZZ</name>
<protein>
    <submittedName>
        <fullName evidence="1">Uncharacterized protein</fullName>
    </submittedName>
</protein>
<dbReference type="EMBL" id="CABVLZ010000003">
    <property type="protein sequence ID" value="VVU95106.1"/>
    <property type="molecule type" value="Genomic_DNA"/>
</dbReference>
<evidence type="ECO:0000313" key="1">
    <source>
        <dbReference type="EMBL" id="VVU95106.1"/>
    </source>
</evidence>
<proteinExistence type="predicted"/>
<organism evidence="1">
    <name type="scientific">seawater metagenome</name>
    <dbReference type="NCBI Taxonomy" id="1561972"/>
    <lineage>
        <taxon>unclassified sequences</taxon>
        <taxon>metagenomes</taxon>
        <taxon>ecological metagenomes</taxon>
    </lineage>
</organism>
<dbReference type="AlphaFoldDB" id="A0A5E8CJ06"/>
<reference evidence="1" key="1">
    <citation type="submission" date="2019-09" db="EMBL/GenBank/DDBJ databases">
        <authorList>
            <person name="Needham M D."/>
        </authorList>
    </citation>
    <scope>NUCLEOTIDE SEQUENCE</scope>
</reference>
<gene>
    <name evidence="1" type="ORF">CPAV1605_831</name>
</gene>
<sequence length="706" mass="81018">MSIKEDKTVYYPRTFITQLDKNVEVEKKNTDVISKEKLIEKQLNIIERNEALDKITKRKKTVFINIDSSVRNKIPKNIIENEYNTLGSNPISLYKDSNEVWIKDENIINIDDDVVIINVDTPISILNKRLTFINGSFFVVVNHPNHQITEDYKKNHEFFDIDMQIYNQELNSIGNIPINFLNSIHDIILYKNEDQFNIGGEYFVNRDPVVKYIQKNNLELDININKFKENNYLIKLPIAFSSSNSISNQSYIYPENVGIKFMNIGGIPLNMINSNFPLSPDNLEGNQTITKKRNNSYCFYANVKAYKSVSDTGGNKVIVSKITSTIPGFPFSNNYSIRANRPLYNVSSIEIIGSEFPNTISVINSSNNKLYWKNIEDGNYVYNLEIPIGNYDKKTLSKIIEDKFNEIPRINSTQDSKFYHNLTVSIDPNTDKTILNSRKKIILKSPFSFRKININDEDRIEVGIKGLKNEILNPGDEIIINNAESVFKIPNFIINQSHRISKIDANVIYIILPAFNEINYDNNNKGGQAVNINIPFLIQLIFDKPNTIGGVLGFNEAGLNYAKTNYRSIITNLEEDFVNKHSIMEQEDNVINLSGKFNYFFLNLNNYENILTNTTQTPVFAKIQLSGNPNDILFNTYTEAPKIFDPPLTQITQFDIICINPLGEFMKFNNVNHSFTLKIIEEISNPAKELVMNNQEKITELSHIIA</sequence>
<accession>A0A5E8CJ06</accession>